<dbReference type="Pfam" id="PF00176">
    <property type="entry name" value="SNF2-rel_dom"/>
    <property type="match status" value="1"/>
</dbReference>
<dbReference type="Gene3D" id="3.40.50.300">
    <property type="entry name" value="P-loop containing nucleotide triphosphate hydrolases"/>
    <property type="match status" value="1"/>
</dbReference>
<comment type="caution">
    <text evidence="6">The sequence shown here is derived from an EMBL/GenBank/DDBJ whole genome shotgun (WGS) entry which is preliminary data.</text>
</comment>
<dbReference type="AlphaFoldDB" id="D0WFV5"/>
<organism evidence="6 7">
    <name type="scientific">Slackia exigua (strain ATCC 700122 / DSM 15923 / CIP 105133 / JCM 11022 / KCTC 5966 / S-7)</name>
    <dbReference type="NCBI Taxonomy" id="649764"/>
    <lineage>
        <taxon>Bacteria</taxon>
        <taxon>Bacillati</taxon>
        <taxon>Actinomycetota</taxon>
        <taxon>Coriobacteriia</taxon>
        <taxon>Eggerthellales</taxon>
        <taxon>Eggerthellaceae</taxon>
        <taxon>Slackia</taxon>
    </lineage>
</organism>
<evidence type="ECO:0000259" key="4">
    <source>
        <dbReference type="PROSITE" id="PS51192"/>
    </source>
</evidence>
<dbReference type="Proteomes" id="UP000006001">
    <property type="component" value="Unassembled WGS sequence"/>
</dbReference>
<evidence type="ECO:0000259" key="5">
    <source>
        <dbReference type="PROSITE" id="PS51194"/>
    </source>
</evidence>
<dbReference type="CDD" id="cd18793">
    <property type="entry name" value="SF2_C_SNF"/>
    <property type="match status" value="1"/>
</dbReference>
<reference evidence="6" key="1">
    <citation type="submission" date="2009-10" db="EMBL/GenBank/DDBJ databases">
        <authorList>
            <person name="Weinstock G."/>
            <person name="Sodergren E."/>
            <person name="Clifton S."/>
            <person name="Fulton L."/>
            <person name="Fulton B."/>
            <person name="Courtney L."/>
            <person name="Fronick C."/>
            <person name="Harrison M."/>
            <person name="Strong C."/>
            <person name="Farmer C."/>
            <person name="Delahaunty K."/>
            <person name="Markovic C."/>
            <person name="Hall O."/>
            <person name="Minx P."/>
            <person name="Tomlinson C."/>
            <person name="Mitreva M."/>
            <person name="Nelson J."/>
            <person name="Hou S."/>
            <person name="Wollam A."/>
            <person name="Pepin K.H."/>
            <person name="Johnson M."/>
            <person name="Bhonagiri V."/>
            <person name="Nash W.E."/>
            <person name="Warren W."/>
            <person name="Chinwalla A."/>
            <person name="Mardis E.R."/>
            <person name="Wilson R.K."/>
        </authorList>
    </citation>
    <scope>NUCLEOTIDE SEQUENCE [LARGE SCALE GENOMIC DNA]</scope>
    <source>
        <strain evidence="6">ATCC 700122</strain>
    </source>
</reference>
<feature type="domain" description="Helicase ATP-binding" evidence="4">
    <location>
        <begin position="629"/>
        <end position="790"/>
    </location>
</feature>
<dbReference type="Pfam" id="PF00271">
    <property type="entry name" value="Helicase_C"/>
    <property type="match status" value="1"/>
</dbReference>
<dbReference type="PANTHER" id="PTHR10799">
    <property type="entry name" value="SNF2/RAD54 HELICASE FAMILY"/>
    <property type="match status" value="1"/>
</dbReference>
<proteinExistence type="predicted"/>
<dbReference type="SMART" id="SM00490">
    <property type="entry name" value="HELICc"/>
    <property type="match status" value="1"/>
</dbReference>
<dbReference type="Gene3D" id="3.40.50.10810">
    <property type="entry name" value="Tandem AAA-ATPase domain"/>
    <property type="match status" value="1"/>
</dbReference>
<keyword evidence="2" id="KW-0862">Zinc</keyword>
<dbReference type="PROSITE" id="PS51194">
    <property type="entry name" value="HELICASE_CTER"/>
    <property type="match status" value="1"/>
</dbReference>
<keyword evidence="2" id="KW-0479">Metal-binding</keyword>
<dbReference type="HOGENOM" id="CLU_000315_21_1_11"/>
<dbReference type="InterPro" id="IPR049730">
    <property type="entry name" value="SNF2/RAD54-like_C"/>
</dbReference>
<evidence type="ECO:0000259" key="3">
    <source>
        <dbReference type="PROSITE" id="PS50966"/>
    </source>
</evidence>
<dbReference type="InterPro" id="IPR014001">
    <property type="entry name" value="Helicase_ATP-bd"/>
</dbReference>
<name>D0WFV5_SLAES</name>
<dbReference type="GO" id="GO:0005524">
    <property type="term" value="F:ATP binding"/>
    <property type="evidence" value="ECO:0007669"/>
    <property type="project" value="InterPro"/>
</dbReference>
<dbReference type="eggNOG" id="COG0553">
    <property type="taxonomic scope" value="Bacteria"/>
</dbReference>
<dbReference type="InterPro" id="IPR000330">
    <property type="entry name" value="SNF2_N"/>
</dbReference>
<keyword evidence="1" id="KW-0378">Hydrolase</keyword>
<dbReference type="PROSITE" id="PS50966">
    <property type="entry name" value="ZF_SWIM"/>
    <property type="match status" value="1"/>
</dbReference>
<gene>
    <name evidence="6" type="ORF">HMPREF0762_00705</name>
</gene>
<dbReference type="EMBL" id="ACUX02000006">
    <property type="protein sequence ID" value="EEZ61368.1"/>
    <property type="molecule type" value="Genomic_DNA"/>
</dbReference>
<feature type="domain" description="SWIM-type" evidence="3">
    <location>
        <begin position="59"/>
        <end position="100"/>
    </location>
</feature>
<dbReference type="InterPro" id="IPR013663">
    <property type="entry name" value="Helicase_SWF/SNF/SWI_bac"/>
</dbReference>
<evidence type="ECO:0000313" key="6">
    <source>
        <dbReference type="EMBL" id="EEZ61368.1"/>
    </source>
</evidence>
<dbReference type="InterPro" id="IPR038718">
    <property type="entry name" value="SNF2-like_sf"/>
</dbReference>
<dbReference type="GeneID" id="85007305"/>
<keyword evidence="2" id="KW-0863">Zinc-finger</keyword>
<evidence type="ECO:0000256" key="2">
    <source>
        <dbReference type="PROSITE-ProRule" id="PRU00325"/>
    </source>
</evidence>
<dbReference type="Pfam" id="PF08455">
    <property type="entry name" value="SNF2_assoc"/>
    <property type="match status" value="1"/>
</dbReference>
<sequence length="1078" mass="118292">MISENILKRLGGSLALNRARTIAARGYPIFNRRLSYRKHLTVLHASIDDATTSTGSVDASITVDESNGSVAGYACGCAEAARADRTGPCKHCMAVALDYNRNMRSYEGYDPTRFIKTSSCIADYLDRATPALRVRAGTDGDDRGSIDFSLELAYDLGAWNARFKIRGAHGSYILPSISDVLDNVKAGEYVSYGKKLGFVHAPDAFSAHGRDVLAFLDRALASRRTMDAHAQWGFGLRRIERDLHISPPEIDELVRLFEEEGFRLRDGSKETSRGRAMHVVEADPPLSIVVKPLGENGFELVRSGQVRFVDCGRTLYAWKGDAFYRCSPAMRAAADFLLDVYASPVRQLLLTEDDAERFVPLVAASLDGAIDVHLPPQLEELRPRPCTLEFYIDRGAGGVECRPVAAYGSQSHGLFATLGRQDYADETAEAPARDIVRRYFPEIREDGVCIIPDDETDALGRLAFEGVSELQRIGEVFATPEFNRLASSARPSVSVGLSLKSSLIDVSFEVEGMPADELSALLASYRRRKDYHRLKDGTLIRIAGVDLARIDEAASLINASKAQLDAGRATAPAFDAFALDALADDDAKDASFVAWVDAFKTIDEDAYRVPVGLAATLRPYQEAGFRWMSHLIDLGFGGILADEMGLGKTLQLICLLLARRDEARTTGPSLVVCPASLVYNWAAEFERFAPDLRVAVVAGDADARAEARRRADADVFITSYDLLKRDIEDYAGMRFWCEALDEAQYVKNHETQAAASVKAIDAAHRIALTGTPIENRVSEVWSIFDYLMPGLLGSYTRFRDRFETPIMGGDEEAAARLSALVGPFILRRRKADVLTDLPEKWESVVYARLEGEQRALYQAHEQLLRTKIAHEGEEGDDGRSKVEILAELTRLRQIALDPSLLYADYRGGGAKEQAIMDTIASCIASGEKVLVFSQFTSYLDIIGAKLSEQGVKHYVITGSTPKKKRLALVDAFNADDTPVFLISLKAGGTGLNLTGASVVLHADPWWNAAAQNQATDRAHRMGQTRIVNVYRVIAKDTIEERILKLQDAKSDLADRIVGSGGGTSLASLTKEDLLDLLG</sequence>
<feature type="domain" description="Helicase C-terminal" evidence="5">
    <location>
        <begin position="914"/>
        <end position="1077"/>
    </location>
</feature>
<dbReference type="GO" id="GO:0016787">
    <property type="term" value="F:hydrolase activity"/>
    <property type="evidence" value="ECO:0007669"/>
    <property type="project" value="UniProtKB-KW"/>
</dbReference>
<protein>
    <submittedName>
        <fullName evidence="6">SNF2 family N-terminal domain protein</fullName>
    </submittedName>
</protein>
<dbReference type="InterPro" id="IPR007527">
    <property type="entry name" value="Znf_SWIM"/>
</dbReference>
<dbReference type="PROSITE" id="PS51192">
    <property type="entry name" value="HELICASE_ATP_BIND_1"/>
    <property type="match status" value="1"/>
</dbReference>
<keyword evidence="7" id="KW-1185">Reference proteome</keyword>
<dbReference type="STRING" id="649764.HMPREF0762_00705"/>
<dbReference type="SUPFAM" id="SSF52540">
    <property type="entry name" value="P-loop containing nucleoside triphosphate hydrolases"/>
    <property type="match status" value="2"/>
</dbReference>
<dbReference type="GO" id="GO:0008270">
    <property type="term" value="F:zinc ion binding"/>
    <property type="evidence" value="ECO:0007669"/>
    <property type="project" value="UniProtKB-KW"/>
</dbReference>
<dbReference type="InterPro" id="IPR001650">
    <property type="entry name" value="Helicase_C-like"/>
</dbReference>
<evidence type="ECO:0000313" key="7">
    <source>
        <dbReference type="Proteomes" id="UP000006001"/>
    </source>
</evidence>
<evidence type="ECO:0000256" key="1">
    <source>
        <dbReference type="ARBA" id="ARBA00022801"/>
    </source>
</evidence>
<dbReference type="OrthoDB" id="9760715at2"/>
<accession>D0WFV5</accession>
<dbReference type="CDD" id="cd18012">
    <property type="entry name" value="DEXQc_arch_SWI2_SNF2"/>
    <property type="match status" value="1"/>
</dbReference>
<dbReference type="RefSeq" id="WP_006361950.1">
    <property type="nucleotide sequence ID" value="NZ_GG700630.1"/>
</dbReference>
<dbReference type="SMART" id="SM00487">
    <property type="entry name" value="DEXDc"/>
    <property type="match status" value="1"/>
</dbReference>
<dbReference type="InterPro" id="IPR027417">
    <property type="entry name" value="P-loop_NTPase"/>
</dbReference>